<dbReference type="InterPro" id="IPR050275">
    <property type="entry name" value="PGM_Phosphatase"/>
</dbReference>
<organism evidence="1 2">
    <name type="scientific">Stylonychia lemnae</name>
    <name type="common">Ciliate</name>
    <dbReference type="NCBI Taxonomy" id="5949"/>
    <lineage>
        <taxon>Eukaryota</taxon>
        <taxon>Sar</taxon>
        <taxon>Alveolata</taxon>
        <taxon>Ciliophora</taxon>
        <taxon>Intramacronucleata</taxon>
        <taxon>Spirotrichea</taxon>
        <taxon>Stichotrichia</taxon>
        <taxon>Sporadotrichida</taxon>
        <taxon>Oxytrichidae</taxon>
        <taxon>Stylonychinae</taxon>
        <taxon>Stylonychia</taxon>
    </lineage>
</organism>
<reference evidence="1 2" key="1">
    <citation type="submission" date="2014-06" db="EMBL/GenBank/DDBJ databases">
        <authorList>
            <person name="Swart Estienne"/>
        </authorList>
    </citation>
    <scope>NUCLEOTIDE SEQUENCE [LARGE SCALE GENOMIC DNA]</scope>
    <source>
        <strain evidence="1 2">130c</strain>
    </source>
</reference>
<accession>A0A078AWP6</accession>
<dbReference type="EMBL" id="CCKQ01014671">
    <property type="protein sequence ID" value="CDW86466.1"/>
    <property type="molecule type" value="Genomic_DNA"/>
</dbReference>
<dbReference type="PANTHER" id="PTHR48100">
    <property type="entry name" value="BROAD-SPECIFICITY PHOSPHATASE YOR283W-RELATED"/>
    <property type="match status" value="1"/>
</dbReference>
<dbReference type="GO" id="GO:0016791">
    <property type="term" value="F:phosphatase activity"/>
    <property type="evidence" value="ECO:0007669"/>
    <property type="project" value="TreeGrafter"/>
</dbReference>
<evidence type="ECO:0000313" key="1">
    <source>
        <dbReference type="EMBL" id="CDW86466.1"/>
    </source>
</evidence>
<evidence type="ECO:0000313" key="2">
    <source>
        <dbReference type="Proteomes" id="UP000039865"/>
    </source>
</evidence>
<dbReference type="OMA" id="DHPQKDQ"/>
<evidence type="ECO:0008006" key="3">
    <source>
        <dbReference type="Google" id="ProtNLM"/>
    </source>
</evidence>
<keyword evidence="2" id="KW-1185">Reference proteome</keyword>
<protein>
    <recommendedName>
        <fullName evidence="3">Phosphoglycerate mutase family protein</fullName>
    </recommendedName>
</protein>
<dbReference type="Gene3D" id="3.40.50.1240">
    <property type="entry name" value="Phosphoglycerate mutase-like"/>
    <property type="match status" value="1"/>
</dbReference>
<dbReference type="InterPro" id="IPR029033">
    <property type="entry name" value="His_PPase_superfam"/>
</dbReference>
<dbReference type="InParanoid" id="A0A078AWP6"/>
<dbReference type="OrthoDB" id="284247at2759"/>
<dbReference type="GO" id="GO:0005737">
    <property type="term" value="C:cytoplasm"/>
    <property type="evidence" value="ECO:0007669"/>
    <property type="project" value="TreeGrafter"/>
</dbReference>
<name>A0A078AWP6_STYLE</name>
<dbReference type="AlphaFoldDB" id="A0A078AWP6"/>
<dbReference type="Proteomes" id="UP000039865">
    <property type="component" value="Unassembled WGS sequence"/>
</dbReference>
<dbReference type="SUPFAM" id="SSF53254">
    <property type="entry name" value="Phosphoglycerate mutase-like"/>
    <property type="match status" value="1"/>
</dbReference>
<dbReference type="PANTHER" id="PTHR48100:SF1">
    <property type="entry name" value="HISTIDINE PHOSPHATASE FAMILY PROTEIN-RELATED"/>
    <property type="match status" value="1"/>
</dbReference>
<gene>
    <name evidence="1" type="primary">Contig8490.g9060</name>
    <name evidence="1" type="ORF">STYLEM_15561</name>
</gene>
<proteinExistence type="predicted"/>
<sequence length="263" mass="31474">MLDKQEKHQRFLEFLTRYDLIDPPLHERGIKQAQLQQNLVNIFDYRLVFVSPHRRTIMTAITIFQSYFTVSERHHQSLRFILLPLAKEVLNNSNDLVMTYEELNDYTNKISIENPYITFDFSYFEEYKEPCYSTWLYQILTNQEKRLNLISKFKECPDAKKIGIQQIIENNGRCIETLDEIYDRSQLLKALLNKIILQEQERKQLASNEKILVVSHSRMMTSFFSEGFDMKRNQTINSRHYDNCEIVPYYNDIIRSETDSIIN</sequence>